<gene>
    <name evidence="2" type="ORF">J2S41_001492</name>
</gene>
<organism evidence="2 3">
    <name type="scientific">Catenuloplanes atrovinosus</name>
    <dbReference type="NCBI Taxonomy" id="137266"/>
    <lineage>
        <taxon>Bacteria</taxon>
        <taxon>Bacillati</taxon>
        <taxon>Actinomycetota</taxon>
        <taxon>Actinomycetes</taxon>
        <taxon>Micromonosporales</taxon>
        <taxon>Micromonosporaceae</taxon>
        <taxon>Catenuloplanes</taxon>
    </lineage>
</organism>
<proteinExistence type="predicted"/>
<keyword evidence="1" id="KW-0472">Membrane</keyword>
<protein>
    <recommendedName>
        <fullName evidence="4">PH domain-containing protein</fullName>
    </recommendedName>
</protein>
<dbReference type="Proteomes" id="UP001183643">
    <property type="component" value="Unassembled WGS sequence"/>
</dbReference>
<dbReference type="RefSeq" id="WP_310364740.1">
    <property type="nucleotide sequence ID" value="NZ_JAVDYB010000001.1"/>
</dbReference>
<sequence>MFLLVAFAAWLGPAIGQGEDRWTLMAGLSLLTAVWLGGLRGAWSGCGVRLTAHGIDYRGPASTLTVPWEALDAVHPVESVERFAIRLRYARPDLIRATGVAFDRRTIRFEGADAHFLAAAIDCYAAHPQRRARIGTRDALDELRRSVPPAPPQGPPPGWASIGAGVLVFVVAFAVQGAPVPRWVTWIAGGIAIMAAGHSVPAAWTRLRGKASARQDMR</sequence>
<feature type="transmembrane region" description="Helical" evidence="1">
    <location>
        <begin position="158"/>
        <end position="177"/>
    </location>
</feature>
<keyword evidence="1" id="KW-0812">Transmembrane</keyword>
<reference evidence="2" key="1">
    <citation type="submission" date="2023-07" db="EMBL/GenBank/DDBJ databases">
        <title>Sequencing the genomes of 1000 actinobacteria strains.</title>
        <authorList>
            <person name="Klenk H.-P."/>
        </authorList>
    </citation>
    <scope>NUCLEOTIDE SEQUENCE</scope>
    <source>
        <strain evidence="2">DSM 44707</strain>
    </source>
</reference>
<keyword evidence="1" id="KW-1133">Transmembrane helix</keyword>
<evidence type="ECO:0000256" key="1">
    <source>
        <dbReference type="SAM" id="Phobius"/>
    </source>
</evidence>
<dbReference type="AlphaFoldDB" id="A0AAE3YJ37"/>
<evidence type="ECO:0008006" key="4">
    <source>
        <dbReference type="Google" id="ProtNLM"/>
    </source>
</evidence>
<keyword evidence="3" id="KW-1185">Reference proteome</keyword>
<feature type="transmembrane region" description="Helical" evidence="1">
    <location>
        <begin position="183"/>
        <end position="204"/>
    </location>
</feature>
<feature type="transmembrane region" description="Helical" evidence="1">
    <location>
        <begin position="26"/>
        <end position="43"/>
    </location>
</feature>
<comment type="caution">
    <text evidence="2">The sequence shown here is derived from an EMBL/GenBank/DDBJ whole genome shotgun (WGS) entry which is preliminary data.</text>
</comment>
<accession>A0AAE3YJ37</accession>
<evidence type="ECO:0000313" key="2">
    <source>
        <dbReference type="EMBL" id="MDR7274714.1"/>
    </source>
</evidence>
<evidence type="ECO:0000313" key="3">
    <source>
        <dbReference type="Proteomes" id="UP001183643"/>
    </source>
</evidence>
<name>A0AAE3YJ37_9ACTN</name>
<dbReference type="EMBL" id="JAVDYB010000001">
    <property type="protein sequence ID" value="MDR7274714.1"/>
    <property type="molecule type" value="Genomic_DNA"/>
</dbReference>